<evidence type="ECO:0000256" key="10">
    <source>
        <dbReference type="RuleBase" id="RU361152"/>
    </source>
</evidence>
<reference evidence="13" key="1">
    <citation type="submission" date="2016-10" db="EMBL/GenBank/DDBJ databases">
        <authorList>
            <person name="Varghese N."/>
            <person name="Submissions S."/>
        </authorList>
    </citation>
    <scope>NUCLEOTIDE SEQUENCE [LARGE SCALE GENOMIC DNA]</scope>
    <source>
        <strain evidence="13">S7</strain>
    </source>
</reference>
<keyword evidence="8" id="KW-0408">Iron</keyword>
<evidence type="ECO:0000256" key="9">
    <source>
        <dbReference type="PIRSR" id="PIRSR601088-4"/>
    </source>
</evidence>
<name>A0A1I5V4V4_9BACI</name>
<evidence type="ECO:0000256" key="3">
    <source>
        <dbReference type="ARBA" id="ARBA00022801"/>
    </source>
</evidence>
<dbReference type="Pfam" id="PF11975">
    <property type="entry name" value="Glyco_hydro_4C"/>
    <property type="match status" value="1"/>
</dbReference>
<dbReference type="GO" id="GO:0004553">
    <property type="term" value="F:hydrolase activity, hydrolyzing O-glycosyl compounds"/>
    <property type="evidence" value="ECO:0007669"/>
    <property type="project" value="InterPro"/>
</dbReference>
<gene>
    <name evidence="12" type="ORF">SAMN05518683_11532</name>
</gene>
<dbReference type="GO" id="GO:0046872">
    <property type="term" value="F:metal ion binding"/>
    <property type="evidence" value="ECO:0007669"/>
    <property type="project" value="UniProtKB-KW"/>
</dbReference>
<dbReference type="OrthoDB" id="9808275at2"/>
<dbReference type="RefSeq" id="WP_093338063.1">
    <property type="nucleotide sequence ID" value="NZ_FOXD01000015.1"/>
</dbReference>
<evidence type="ECO:0000313" key="12">
    <source>
        <dbReference type="EMBL" id="SFQ02584.1"/>
    </source>
</evidence>
<dbReference type="InterPro" id="IPR015955">
    <property type="entry name" value="Lactate_DH/Glyco_Ohase_4_C"/>
</dbReference>
<keyword evidence="8" id="KW-0533">Nickel</keyword>
<feature type="domain" description="Glycosyl hydrolase family 4 C-terminal" evidence="11">
    <location>
        <begin position="195"/>
        <end position="410"/>
    </location>
</feature>
<feature type="site" description="Increases basicity of active site Tyr" evidence="9">
    <location>
        <position position="110"/>
    </location>
</feature>
<comment type="similarity">
    <text evidence="1 10">Belongs to the glycosyl hydrolase 4 family.</text>
</comment>
<accession>A0A1I5V4V4</accession>
<organism evidence="12 13">
    <name type="scientific">Salibacterium halotolerans</name>
    <dbReference type="NCBI Taxonomy" id="1884432"/>
    <lineage>
        <taxon>Bacteria</taxon>
        <taxon>Bacillati</taxon>
        <taxon>Bacillota</taxon>
        <taxon>Bacilli</taxon>
        <taxon>Bacillales</taxon>
        <taxon>Bacillaceae</taxon>
    </lineage>
</organism>
<dbReference type="AlphaFoldDB" id="A0A1I5V4V4"/>
<sequence>MGLKLVVIGGGSSYTPEIIEGLIDRYHRFPVTSVVLVDVAEGEEKMQTVASLSRRMIAEAGLPVEIHAGKDRKKALHHADFVMVQVRVGGLQARYYDEQIPLKHRLIGQETNGAGGIFNALRTIPVLLDIAQDMHNICPEAWLINFSNPAGIVTEAVLKHSPHPKVVGVCNIPYNMRTGIASLFDVGVERISVEFLGLNHFSFGKRVFIDGKDRTSETMEKLMNQDVDYAPANIVSLPWNKTFLRMLGMIPNPYHQYYFQQETMLEKDFEQWKEQGTRAEMVMQVEKNLFRQYADESVKAKPKELEERGGAYYSDAACNLMESIYNHSLDVQTVNTRNNGCLPELADDTVIEVNSLITANGPRPIAVGSIPRQTSGLLIQMKKMEELVIEAAVTGNYYSAYAAFVMNPLVRSDEKAQIVLDELLEAHKDFLPQFTKGVVRS</sequence>
<dbReference type="Pfam" id="PF02056">
    <property type="entry name" value="Glyco_hydro_4"/>
    <property type="match status" value="1"/>
</dbReference>
<dbReference type="STRING" id="1884432.SAMN05518683_11532"/>
<keyword evidence="6 10" id="KW-0326">Glycosidase</keyword>
<evidence type="ECO:0000256" key="1">
    <source>
        <dbReference type="ARBA" id="ARBA00010141"/>
    </source>
</evidence>
<keyword evidence="5 8" id="KW-0464">Manganese</keyword>
<feature type="binding site" evidence="7">
    <location>
        <position position="94"/>
    </location>
    <ligand>
        <name>substrate</name>
    </ligand>
</feature>
<dbReference type="InterPro" id="IPR001088">
    <property type="entry name" value="Glyco_hydro_4"/>
</dbReference>
<proteinExistence type="inferred from homology"/>
<dbReference type="EMBL" id="FOXD01000015">
    <property type="protein sequence ID" value="SFQ02584.1"/>
    <property type="molecule type" value="Genomic_DNA"/>
</dbReference>
<evidence type="ECO:0000256" key="7">
    <source>
        <dbReference type="PIRSR" id="PIRSR601088-2"/>
    </source>
</evidence>
<dbReference type="Proteomes" id="UP000198892">
    <property type="component" value="Unassembled WGS sequence"/>
</dbReference>
<evidence type="ECO:0000256" key="8">
    <source>
        <dbReference type="PIRSR" id="PIRSR601088-3"/>
    </source>
</evidence>
<keyword evidence="4 10" id="KW-0520">NAD</keyword>
<evidence type="ECO:0000256" key="5">
    <source>
        <dbReference type="ARBA" id="ARBA00023211"/>
    </source>
</evidence>
<evidence type="ECO:0000313" key="13">
    <source>
        <dbReference type="Proteomes" id="UP000198892"/>
    </source>
</evidence>
<dbReference type="CDD" id="cd05296">
    <property type="entry name" value="GH4_P_beta_glucosidase"/>
    <property type="match status" value="1"/>
</dbReference>
<dbReference type="PRINTS" id="PR00732">
    <property type="entry name" value="GLHYDRLASE4"/>
</dbReference>
<feature type="binding site" evidence="7">
    <location>
        <position position="148"/>
    </location>
    <ligand>
        <name>substrate</name>
    </ligand>
</feature>
<keyword evidence="3 10" id="KW-0378">Hydrolase</keyword>
<dbReference type="Gene3D" id="3.90.110.10">
    <property type="entry name" value="Lactate dehydrogenase/glycoside hydrolase, family 4, C-terminal"/>
    <property type="match status" value="1"/>
</dbReference>
<comment type="cofactor">
    <cofactor evidence="10">
        <name>NAD(+)</name>
        <dbReference type="ChEBI" id="CHEBI:57540"/>
    </cofactor>
    <text evidence="10">Binds 1 NAD(+) per subunit.</text>
</comment>
<keyword evidence="2 8" id="KW-0479">Metal-binding</keyword>
<keyword evidence="13" id="KW-1185">Reference proteome</keyword>
<dbReference type="GO" id="GO:0005975">
    <property type="term" value="P:carbohydrate metabolic process"/>
    <property type="evidence" value="ECO:0007669"/>
    <property type="project" value="InterPro"/>
</dbReference>
<dbReference type="PANTHER" id="PTHR32092:SF5">
    <property type="entry name" value="6-PHOSPHO-BETA-GLUCOSIDASE"/>
    <property type="match status" value="1"/>
</dbReference>
<evidence type="ECO:0000259" key="11">
    <source>
        <dbReference type="Pfam" id="PF11975"/>
    </source>
</evidence>
<feature type="binding site" evidence="8">
    <location>
        <position position="200"/>
    </location>
    <ligand>
        <name>Mn(2+)</name>
        <dbReference type="ChEBI" id="CHEBI:29035"/>
    </ligand>
</feature>
<dbReference type="InterPro" id="IPR022616">
    <property type="entry name" value="Glyco_hydro_4_C"/>
</dbReference>
<dbReference type="Gene3D" id="3.40.50.720">
    <property type="entry name" value="NAD(P)-binding Rossmann-like Domain"/>
    <property type="match status" value="1"/>
</dbReference>
<evidence type="ECO:0000256" key="2">
    <source>
        <dbReference type="ARBA" id="ARBA00022723"/>
    </source>
</evidence>
<dbReference type="SUPFAM" id="SSF51735">
    <property type="entry name" value="NAD(P)-binding Rossmann-fold domains"/>
    <property type="match status" value="1"/>
</dbReference>
<dbReference type="PROSITE" id="PS01324">
    <property type="entry name" value="GLYCOSYL_HYDROL_F4"/>
    <property type="match status" value="1"/>
</dbReference>
<feature type="binding site" evidence="8">
    <location>
        <position position="170"/>
    </location>
    <ligand>
        <name>Mn(2+)</name>
        <dbReference type="ChEBI" id="CHEBI:29035"/>
    </ligand>
</feature>
<evidence type="ECO:0000256" key="4">
    <source>
        <dbReference type="ARBA" id="ARBA00023027"/>
    </source>
</evidence>
<dbReference type="GO" id="GO:0016616">
    <property type="term" value="F:oxidoreductase activity, acting on the CH-OH group of donors, NAD or NADP as acceptor"/>
    <property type="evidence" value="ECO:0007669"/>
    <property type="project" value="InterPro"/>
</dbReference>
<dbReference type="PANTHER" id="PTHR32092">
    <property type="entry name" value="6-PHOSPHO-BETA-GLUCOSIDASE-RELATED"/>
    <property type="match status" value="1"/>
</dbReference>
<protein>
    <submittedName>
        <fullName evidence="12">6-phospho-beta-glucosidase</fullName>
    </submittedName>
</protein>
<keyword evidence="8" id="KW-0170">Cobalt</keyword>
<dbReference type="InterPro" id="IPR036291">
    <property type="entry name" value="NAD(P)-bd_dom_sf"/>
</dbReference>
<dbReference type="SUPFAM" id="SSF56327">
    <property type="entry name" value="LDH C-terminal domain-like"/>
    <property type="match status" value="1"/>
</dbReference>
<dbReference type="InterPro" id="IPR019802">
    <property type="entry name" value="GlycHydrolase_4_CS"/>
</dbReference>
<evidence type="ECO:0000256" key="6">
    <source>
        <dbReference type="ARBA" id="ARBA00023295"/>
    </source>
</evidence>